<evidence type="ECO:0000313" key="1">
    <source>
        <dbReference type="EMBL" id="KAF4467794.1"/>
    </source>
</evidence>
<dbReference type="Proteomes" id="UP000554235">
    <property type="component" value="Unassembled WGS sequence"/>
</dbReference>
<accession>A0A8H4LGZ1</accession>
<organism evidence="1 2">
    <name type="scientific">Fusarium albosuccineum</name>
    <dbReference type="NCBI Taxonomy" id="1237068"/>
    <lineage>
        <taxon>Eukaryota</taxon>
        <taxon>Fungi</taxon>
        <taxon>Dikarya</taxon>
        <taxon>Ascomycota</taxon>
        <taxon>Pezizomycotina</taxon>
        <taxon>Sordariomycetes</taxon>
        <taxon>Hypocreomycetidae</taxon>
        <taxon>Hypocreales</taxon>
        <taxon>Nectriaceae</taxon>
        <taxon>Fusarium</taxon>
        <taxon>Fusarium decemcellulare species complex</taxon>
    </lineage>
</organism>
<proteinExistence type="predicted"/>
<comment type="caution">
    <text evidence="1">The sequence shown here is derived from an EMBL/GenBank/DDBJ whole genome shotgun (WGS) entry which is preliminary data.</text>
</comment>
<dbReference type="EMBL" id="JAADYS010000694">
    <property type="protein sequence ID" value="KAF4467794.1"/>
    <property type="molecule type" value="Genomic_DNA"/>
</dbReference>
<dbReference type="OrthoDB" id="5097863at2759"/>
<dbReference type="AlphaFoldDB" id="A0A8H4LGZ1"/>
<protein>
    <submittedName>
        <fullName evidence="1">Uncharacterized protein</fullName>
    </submittedName>
</protein>
<keyword evidence="2" id="KW-1185">Reference proteome</keyword>
<name>A0A8H4LGZ1_9HYPO</name>
<sequence>MTIIAEADETNHKRQVLFCGRLKSWVQGQPGHATASQVFDYQIFEPELRPPTDSLKANEHNSETANGRAAMAPVTSNCCETMTATTLEWTRRPQLDEWNQRFVKNARIVLSAEDKSYIDTLRDNLEADVDEIEVFIRIYPLYPNSRRLERQLLYIKDFCASGQWILERSIPIPGNPQRCRLLTGVQEPVAWVSDRNWFPKSLVSPTKRYDRVLNVIELHEVLQKKDWWGREGFVIFFNLPFFSISTQGQQDIRTLFNGRRHLRRRYDLSFLNLGKDGWLQDVFDIEDQPFLHESVFSLMMTGRSEQYWTAVCFDEDFLNLEPRLDTNNETEHLDGAADPITLQAVFEATDTIASPRAYSLAAFAMTLKIIAEHHADIQERFQHSLDRFACDTMYDPAEKIPSEALYEWKRRFPETLGKVIHYNSRIVEKLDDFLSQEIIFSPDGLPQGLLWRSLQGEPGALESLRTLKHCLYDLRSTGSELRRIAEACEEARRDRKNYHADEQQNITKQIQRYTSVTLVGSGILSTDINTNYNRLWEFWA</sequence>
<reference evidence="1 2" key="1">
    <citation type="submission" date="2020-01" db="EMBL/GenBank/DDBJ databases">
        <title>Identification and distribution of gene clusters putatively required for synthesis of sphingolipid metabolism inhibitors in phylogenetically diverse species of the filamentous fungus Fusarium.</title>
        <authorList>
            <person name="Kim H.-S."/>
            <person name="Busman M."/>
            <person name="Brown D.W."/>
            <person name="Divon H."/>
            <person name="Uhlig S."/>
            <person name="Proctor R.H."/>
        </authorList>
    </citation>
    <scope>NUCLEOTIDE SEQUENCE [LARGE SCALE GENOMIC DNA]</scope>
    <source>
        <strain evidence="1 2">NRRL 20459</strain>
    </source>
</reference>
<evidence type="ECO:0000313" key="2">
    <source>
        <dbReference type="Proteomes" id="UP000554235"/>
    </source>
</evidence>
<gene>
    <name evidence="1" type="ORF">FALBO_5329</name>
</gene>